<gene>
    <name evidence="7" type="ORF">V2H41_03645</name>
</gene>
<dbReference type="PANTHER" id="PTHR13353:SF5">
    <property type="entry name" value="TRANSMEMBRANE PROTEIN 19"/>
    <property type="match status" value="1"/>
</dbReference>
<dbReference type="RefSeq" id="WP_330973768.1">
    <property type="nucleotide sequence ID" value="NZ_JAZGLY010000002.1"/>
</dbReference>
<dbReference type="EMBL" id="JAZGLY010000002">
    <property type="protein sequence ID" value="MEE6186358.1"/>
    <property type="molecule type" value="Genomic_DNA"/>
</dbReference>
<dbReference type="Proteomes" id="UP001357452">
    <property type="component" value="Unassembled WGS sequence"/>
</dbReference>
<evidence type="ECO:0000256" key="3">
    <source>
        <dbReference type="ARBA" id="ARBA00022692"/>
    </source>
</evidence>
<feature type="transmembrane region" description="Helical" evidence="6">
    <location>
        <begin position="88"/>
        <end position="105"/>
    </location>
</feature>
<keyword evidence="4 6" id="KW-1133">Transmembrane helix</keyword>
<evidence type="ECO:0000313" key="7">
    <source>
        <dbReference type="EMBL" id="MEE6186358.1"/>
    </source>
</evidence>
<name>A0ABU7RED9_9BACT</name>
<feature type="transmembrane region" description="Helical" evidence="6">
    <location>
        <begin position="38"/>
        <end position="62"/>
    </location>
</feature>
<evidence type="ECO:0000256" key="6">
    <source>
        <dbReference type="SAM" id="Phobius"/>
    </source>
</evidence>
<proteinExistence type="inferred from homology"/>
<keyword evidence="5 6" id="KW-0472">Membrane</keyword>
<keyword evidence="3 6" id="KW-0812">Transmembrane</keyword>
<evidence type="ECO:0000256" key="4">
    <source>
        <dbReference type="ARBA" id="ARBA00022989"/>
    </source>
</evidence>
<keyword evidence="8" id="KW-1185">Reference proteome</keyword>
<comment type="subcellular location">
    <subcellularLocation>
        <location evidence="1">Membrane</location>
        <topology evidence="1">Multi-pass membrane protein</topology>
    </subcellularLocation>
</comment>
<protein>
    <submittedName>
        <fullName evidence="7">DUF92 domain-containing protein</fullName>
    </submittedName>
</protein>
<comment type="similarity">
    <text evidence="2">Belongs to the TMEM19 family.</text>
</comment>
<organism evidence="7 8">
    <name type="scientific">Niabella digestorum</name>
    <dbReference type="NCBI Taxonomy" id="3117701"/>
    <lineage>
        <taxon>Bacteria</taxon>
        <taxon>Pseudomonadati</taxon>
        <taxon>Bacteroidota</taxon>
        <taxon>Chitinophagia</taxon>
        <taxon>Chitinophagales</taxon>
        <taxon>Chitinophagaceae</taxon>
        <taxon>Niabella</taxon>
    </lineage>
</organism>
<evidence type="ECO:0000256" key="1">
    <source>
        <dbReference type="ARBA" id="ARBA00004141"/>
    </source>
</evidence>
<dbReference type="InterPro" id="IPR002794">
    <property type="entry name" value="DUF92_TMEM19"/>
</dbReference>
<evidence type="ECO:0000256" key="5">
    <source>
        <dbReference type="ARBA" id="ARBA00023136"/>
    </source>
</evidence>
<evidence type="ECO:0000313" key="8">
    <source>
        <dbReference type="Proteomes" id="UP001357452"/>
    </source>
</evidence>
<dbReference type="Pfam" id="PF01940">
    <property type="entry name" value="DUF92"/>
    <property type="match status" value="1"/>
</dbReference>
<sequence>MNSAHIIFAIIVVAGMLLSVQLRKLTIAAALMGGILSTLIYITCGVVGVILMAAFFIMGVLVTSWKMELKQQAGLAEKDKGRRKSGQVFANAGAAAIIGMLSLLFPKSHLNTPLLVAACFAAATADTFSSELGNVYGKRFFHILSFQPAKKGGNGIISREGTLWGIVGSTLIALIYGIFYGVSFDLLIIIIAGTAGNIMDSLLGAAYEDKGYLTNNMVNFLNTVTAVLIATLLQRL</sequence>
<dbReference type="PANTHER" id="PTHR13353">
    <property type="entry name" value="TRANSMEMBRANE PROTEIN 19"/>
    <property type="match status" value="1"/>
</dbReference>
<comment type="caution">
    <text evidence="7">The sequence shown here is derived from an EMBL/GenBank/DDBJ whole genome shotgun (WGS) entry which is preliminary data.</text>
</comment>
<evidence type="ECO:0000256" key="2">
    <source>
        <dbReference type="ARBA" id="ARBA00009012"/>
    </source>
</evidence>
<reference evidence="7 8" key="1">
    <citation type="submission" date="2024-01" db="EMBL/GenBank/DDBJ databases">
        <title>Niabella digestum sp. nov., isolated from waste digestion system.</title>
        <authorList>
            <person name="Zhang L."/>
        </authorList>
    </citation>
    <scope>NUCLEOTIDE SEQUENCE [LARGE SCALE GENOMIC DNA]</scope>
    <source>
        <strain evidence="7 8">A18</strain>
    </source>
</reference>
<accession>A0ABU7RED9</accession>
<feature type="transmembrane region" description="Helical" evidence="6">
    <location>
        <begin position="213"/>
        <end position="233"/>
    </location>
</feature>